<proteinExistence type="predicted"/>
<dbReference type="EMBL" id="JBHTCQ010000001">
    <property type="protein sequence ID" value="MFC7404337.1"/>
    <property type="molecule type" value="Genomic_DNA"/>
</dbReference>
<sequence length="181" mass="19101">MSRAGTWLLAAAVLAAGMLATHAETEWPVERGFAHHGAVGEELVVQPGTVVVHGARAAAAYSDGYDGTLASDGVWVAVDVTLTGGREPVDISTWSLRDGAGRRYLVSDRALPGSFGAVQPGSPVRGEVVFEVPRDALGDVEIWVNHGIDEPRLADYAVVPVHVERLAHEPMTAEPPALVPR</sequence>
<accession>A0ABW2Q6X5</accession>
<evidence type="ECO:0008006" key="5">
    <source>
        <dbReference type="Google" id="ProtNLM"/>
    </source>
</evidence>
<dbReference type="InterPro" id="IPR029050">
    <property type="entry name" value="Immunoprotect_excell_Ig-like"/>
</dbReference>
<protein>
    <recommendedName>
        <fullName evidence="5">DUF4352 domain-containing protein</fullName>
    </recommendedName>
</protein>
<comment type="caution">
    <text evidence="3">The sequence shown here is derived from an EMBL/GenBank/DDBJ whole genome shotgun (WGS) entry which is preliminary data.</text>
</comment>
<dbReference type="Proteomes" id="UP001596455">
    <property type="component" value="Unassembled WGS sequence"/>
</dbReference>
<evidence type="ECO:0000256" key="2">
    <source>
        <dbReference type="SAM" id="SignalP"/>
    </source>
</evidence>
<evidence type="ECO:0000313" key="3">
    <source>
        <dbReference type="EMBL" id="MFC7404337.1"/>
    </source>
</evidence>
<keyword evidence="4" id="KW-1185">Reference proteome</keyword>
<dbReference type="Gene3D" id="2.60.40.1240">
    <property type="match status" value="1"/>
</dbReference>
<evidence type="ECO:0000313" key="4">
    <source>
        <dbReference type="Proteomes" id="UP001596455"/>
    </source>
</evidence>
<dbReference type="RefSeq" id="WP_382391630.1">
    <property type="nucleotide sequence ID" value="NZ_JBHTCQ010000001.1"/>
</dbReference>
<evidence type="ECO:0000256" key="1">
    <source>
        <dbReference type="ARBA" id="ARBA00022729"/>
    </source>
</evidence>
<reference evidence="4" key="1">
    <citation type="journal article" date="2019" name="Int. J. Syst. Evol. Microbiol.">
        <title>The Global Catalogue of Microorganisms (GCM) 10K type strain sequencing project: providing services to taxonomists for standard genome sequencing and annotation.</title>
        <authorList>
            <consortium name="The Broad Institute Genomics Platform"/>
            <consortium name="The Broad Institute Genome Sequencing Center for Infectious Disease"/>
            <person name="Wu L."/>
            <person name="Ma J."/>
        </authorList>
    </citation>
    <scope>NUCLEOTIDE SEQUENCE [LARGE SCALE GENOMIC DNA]</scope>
    <source>
        <strain evidence="4">JCM 1490</strain>
    </source>
</reference>
<keyword evidence="1 2" id="KW-0732">Signal</keyword>
<feature type="signal peptide" evidence="2">
    <location>
        <begin position="1"/>
        <end position="23"/>
    </location>
</feature>
<organism evidence="3 4">
    <name type="scientific">Georgenia alba</name>
    <dbReference type="NCBI Taxonomy" id="2233858"/>
    <lineage>
        <taxon>Bacteria</taxon>
        <taxon>Bacillati</taxon>
        <taxon>Actinomycetota</taxon>
        <taxon>Actinomycetes</taxon>
        <taxon>Micrococcales</taxon>
        <taxon>Bogoriellaceae</taxon>
        <taxon>Georgenia</taxon>
    </lineage>
</organism>
<feature type="chain" id="PRO_5047068955" description="DUF4352 domain-containing protein" evidence="2">
    <location>
        <begin position="24"/>
        <end position="181"/>
    </location>
</feature>
<name>A0ABW2Q6X5_9MICO</name>
<gene>
    <name evidence="3" type="ORF">ACFQQL_04380</name>
</gene>